<organism evidence="1">
    <name type="scientific">viral metagenome</name>
    <dbReference type="NCBI Taxonomy" id="1070528"/>
    <lineage>
        <taxon>unclassified sequences</taxon>
        <taxon>metagenomes</taxon>
        <taxon>organismal metagenomes</taxon>
    </lineage>
</organism>
<evidence type="ECO:0000313" key="1">
    <source>
        <dbReference type="EMBL" id="QJH96951.1"/>
    </source>
</evidence>
<dbReference type="EMBL" id="MT144668">
    <property type="protein sequence ID" value="QJH96951.1"/>
    <property type="molecule type" value="Genomic_DNA"/>
</dbReference>
<gene>
    <name evidence="1" type="ORF">TM448B00884_0002</name>
</gene>
<proteinExistence type="predicted"/>
<sequence>MVKEINFNETFSLEELLADINYNIRDYPRRFTKRKLREQITEKHPTFTLCLISKCHELKLCWNLKTLHPNPKRLNYIGKCDNWLKVLEPKRLYLPKTKSRFSYSNMEIALLNLALLNLTDEYKNKEIIKNLIVKLNQSYELFGTYISP</sequence>
<reference evidence="1" key="1">
    <citation type="submission" date="2020-03" db="EMBL/GenBank/DDBJ databases">
        <title>The deep terrestrial virosphere.</title>
        <authorList>
            <person name="Holmfeldt K."/>
            <person name="Nilsson E."/>
            <person name="Simone D."/>
            <person name="Lopez-Fernandez M."/>
            <person name="Wu X."/>
            <person name="de Brujin I."/>
            <person name="Lundin D."/>
            <person name="Andersson A."/>
            <person name="Bertilsson S."/>
            <person name="Dopson M."/>
        </authorList>
    </citation>
    <scope>NUCLEOTIDE SEQUENCE</scope>
    <source>
        <strain evidence="1">TM448B00884</strain>
    </source>
</reference>
<accession>A0A6M3XGP4</accession>
<protein>
    <submittedName>
        <fullName evidence="1">Uncharacterized protein</fullName>
    </submittedName>
</protein>
<dbReference type="AlphaFoldDB" id="A0A6M3XGP4"/>
<name>A0A6M3XGP4_9ZZZZ</name>